<evidence type="ECO:0000256" key="1">
    <source>
        <dbReference type="SAM" id="MobiDB-lite"/>
    </source>
</evidence>
<organism evidence="3 4">
    <name type="scientific">Psylliodes chrysocephalus</name>
    <dbReference type="NCBI Taxonomy" id="3402493"/>
    <lineage>
        <taxon>Eukaryota</taxon>
        <taxon>Metazoa</taxon>
        <taxon>Ecdysozoa</taxon>
        <taxon>Arthropoda</taxon>
        <taxon>Hexapoda</taxon>
        <taxon>Insecta</taxon>
        <taxon>Pterygota</taxon>
        <taxon>Neoptera</taxon>
        <taxon>Endopterygota</taxon>
        <taxon>Coleoptera</taxon>
        <taxon>Polyphaga</taxon>
        <taxon>Cucujiformia</taxon>
        <taxon>Chrysomeloidea</taxon>
        <taxon>Chrysomelidae</taxon>
        <taxon>Galerucinae</taxon>
        <taxon>Alticini</taxon>
        <taxon>Psylliodes</taxon>
    </lineage>
</organism>
<proteinExistence type="predicted"/>
<keyword evidence="4" id="KW-1185">Reference proteome</keyword>
<dbReference type="GO" id="GO:0006915">
    <property type="term" value="P:apoptotic process"/>
    <property type="evidence" value="ECO:0007669"/>
    <property type="project" value="TreeGrafter"/>
</dbReference>
<gene>
    <name evidence="3" type="ORF">PSYICH_LOCUS3175</name>
</gene>
<sequence>MDNNKLAMLLGFEDEPITEKYKAQVNFTINKIGGMPDYPLNINLEPPICTLCQLPRPLVVQIYAPLENSTLHRTLYLFACINPNCWTLNESWLCVRVQSQENILNTLEDTTATVPKSSATDWCADADDWDDDNNANFNEENGNVISNIEKVSDEDEESCSLEDSLRSGFGNLSVDDRNANKGAQGGAVGRLHSPLATAEIEGNEGEVISIDTPTFPQHDIASLLQEAAPLPQDICQSGPRRASLIQFSPYFMSVWEESSEKQSANVTDRHVKELLQEYQQKNDDNSHLGGGPEGGGAEGGEGYEKSNPAHGDKMFHHFLSKVQSNPGQILRYGRESSPLLLYPLQEAPRKCQYCQGDLVFEFQIVPTIISKLKLVTDPKQVSRLEFGTVLIYTCRKSCWSSDATVRVETVIIQSELY</sequence>
<dbReference type="AlphaFoldDB" id="A0A9P0CL46"/>
<dbReference type="Proteomes" id="UP001153636">
    <property type="component" value="Chromosome 12"/>
</dbReference>
<evidence type="ECO:0000313" key="4">
    <source>
        <dbReference type="Proteomes" id="UP001153636"/>
    </source>
</evidence>
<dbReference type="EMBL" id="OV651824">
    <property type="protein sequence ID" value="CAH1101815.1"/>
    <property type="molecule type" value="Genomic_DNA"/>
</dbReference>
<dbReference type="OrthoDB" id="366284at2759"/>
<name>A0A9P0CL46_9CUCU</name>
<feature type="domain" description="Programmed cell death protein 2 C-terminal" evidence="2">
    <location>
        <begin position="312"/>
        <end position="413"/>
    </location>
</feature>
<dbReference type="Pfam" id="PF04194">
    <property type="entry name" value="PDCD2_C"/>
    <property type="match status" value="1"/>
</dbReference>
<reference evidence="3" key="1">
    <citation type="submission" date="2022-01" db="EMBL/GenBank/DDBJ databases">
        <authorList>
            <person name="King R."/>
        </authorList>
    </citation>
    <scope>NUCLEOTIDE SEQUENCE</scope>
</reference>
<evidence type="ECO:0000313" key="3">
    <source>
        <dbReference type="EMBL" id="CAH1101815.1"/>
    </source>
</evidence>
<dbReference type="PANTHER" id="PTHR46421">
    <property type="entry name" value="PROGRAMMED CELL DEATH PROTEIN 2-LIKE"/>
    <property type="match status" value="1"/>
</dbReference>
<dbReference type="GO" id="GO:0005737">
    <property type="term" value="C:cytoplasm"/>
    <property type="evidence" value="ECO:0007669"/>
    <property type="project" value="InterPro"/>
</dbReference>
<evidence type="ECO:0000259" key="2">
    <source>
        <dbReference type="Pfam" id="PF04194"/>
    </source>
</evidence>
<dbReference type="InterPro" id="IPR052815">
    <property type="entry name" value="PDCD2-like_regulator"/>
</dbReference>
<feature type="region of interest" description="Disordered" evidence="1">
    <location>
        <begin position="280"/>
        <end position="307"/>
    </location>
</feature>
<feature type="compositionally biased region" description="Gly residues" evidence="1">
    <location>
        <begin position="288"/>
        <end position="300"/>
    </location>
</feature>
<dbReference type="InterPro" id="IPR007320">
    <property type="entry name" value="PDCD2_C"/>
</dbReference>
<dbReference type="PANTHER" id="PTHR46421:SF1">
    <property type="entry name" value="PROGRAMMED CELL DEATH PROTEIN 2-LIKE"/>
    <property type="match status" value="1"/>
</dbReference>
<protein>
    <recommendedName>
        <fullName evidence="2">Programmed cell death protein 2 C-terminal domain-containing protein</fullName>
    </recommendedName>
</protein>
<accession>A0A9P0CL46</accession>